<evidence type="ECO:0000313" key="1">
    <source>
        <dbReference type="EMBL" id="MDG3006622.1"/>
    </source>
</evidence>
<comment type="caution">
    <text evidence="1">The sequence shown here is derived from an EMBL/GenBank/DDBJ whole genome shotgun (WGS) entry which is preliminary data.</text>
</comment>
<evidence type="ECO:0000313" key="2">
    <source>
        <dbReference type="Proteomes" id="UP001216907"/>
    </source>
</evidence>
<protein>
    <submittedName>
        <fullName evidence="1">ATP-binding protein</fullName>
    </submittedName>
</protein>
<dbReference type="SUPFAM" id="SSF55874">
    <property type="entry name" value="ATPase domain of HSP90 chaperone/DNA topoisomerase II/histidine kinase"/>
    <property type="match status" value="1"/>
</dbReference>
<gene>
    <name evidence="1" type="ORF">PZE19_22860</name>
</gene>
<dbReference type="EMBL" id="JARRAG010000002">
    <property type="protein sequence ID" value="MDG3006622.1"/>
    <property type="molecule type" value="Genomic_DNA"/>
</dbReference>
<keyword evidence="1" id="KW-0547">Nucleotide-binding</keyword>
<dbReference type="Proteomes" id="UP001216907">
    <property type="component" value="Unassembled WGS sequence"/>
</dbReference>
<reference evidence="1 2" key="1">
    <citation type="submission" date="2023-03" db="EMBL/GenBank/DDBJ databases">
        <title>Paludisphaera mucosa sp. nov. a novel planctomycete from northern fen.</title>
        <authorList>
            <person name="Ivanova A."/>
        </authorList>
    </citation>
    <scope>NUCLEOTIDE SEQUENCE [LARGE SCALE GENOMIC DNA]</scope>
    <source>
        <strain evidence="1 2">Pla2</strain>
    </source>
</reference>
<dbReference type="Pfam" id="PF13589">
    <property type="entry name" value="HATPase_c_3"/>
    <property type="match status" value="1"/>
</dbReference>
<dbReference type="RefSeq" id="WP_277862916.1">
    <property type="nucleotide sequence ID" value="NZ_JARRAG010000002.1"/>
</dbReference>
<keyword evidence="1" id="KW-0067">ATP-binding</keyword>
<organism evidence="1 2">
    <name type="scientific">Paludisphaera mucosa</name>
    <dbReference type="NCBI Taxonomy" id="3030827"/>
    <lineage>
        <taxon>Bacteria</taxon>
        <taxon>Pseudomonadati</taxon>
        <taxon>Planctomycetota</taxon>
        <taxon>Planctomycetia</taxon>
        <taxon>Isosphaerales</taxon>
        <taxon>Isosphaeraceae</taxon>
        <taxon>Paludisphaera</taxon>
    </lineage>
</organism>
<proteinExistence type="predicted"/>
<accession>A0ABT6FGD2</accession>
<dbReference type="InterPro" id="IPR036890">
    <property type="entry name" value="HATPase_C_sf"/>
</dbReference>
<dbReference type="Gene3D" id="3.30.565.10">
    <property type="entry name" value="Histidine kinase-like ATPase, C-terminal domain"/>
    <property type="match status" value="1"/>
</dbReference>
<name>A0ABT6FGD2_9BACT</name>
<dbReference type="GO" id="GO:0005524">
    <property type="term" value="F:ATP binding"/>
    <property type="evidence" value="ECO:0007669"/>
    <property type="project" value="UniProtKB-KW"/>
</dbReference>
<keyword evidence="2" id="KW-1185">Reference proteome</keyword>
<sequence>MPVMTEPLKFKVAPHIVEDLGLNLYTTLARVLVEFVANAYDADSPSVNLDFNVTDIKQAREVLRKEYELEQAKMPPGKTIPPLETRVLPDDVRIIIDDNGHGMSRSDLNNKFLFAGRRRRREEPEMNGRSPKGRPLMGRKGLGKLAGFGVAKVVEVISRKEGERHATHITLDYDDIVAMLNVHEINIKEQKLKDGGGIAPCGTRIILSRLLYDPLKSRETTIQSEISEYFDLIDPADFKIMMNKVQVKPAPRELVYAWPDPELRPIGDFVEKFLDREGGGQIRFTYRVRFTGKDQSLEASKRGVRVYARKRLASAPSLLGMDTNMHGFRMTDYMDGVVHADFIDDELADYISTDRESLRWESPLLSQMYDFLSSVMKEACKQYQKKRDNEAPKIVENDPFTNSELEKYDFSSRDRKLALRFATLLEKACKRSVDDPAYQDTLPQLIKGIGHGMILTAISQLSNLDLPDLGKLVSELVRLAKDELDQFVGTVKARLRGIDALKKIIEHPDFKAKRNEKQIQQLFENCTWLVDPTYTQFLLAADVSLNTVYKRLAQDLKIGSYADPEDKKEPDLVFLLGNESLHKIVIVELKASNVPLEADHLVQLEYYMTRTQEWLDEHNRAAYTVFGHLIGTKPTPNSRAYGAVGLRGRISNAGPDTRWKVRDFLDVLNDTQSAHQDMLNVQEALDKAP</sequence>